<reference evidence="2" key="1">
    <citation type="journal article" date="2014" name="Front. Microbiol.">
        <title>High frequency of phylogenetically diverse reductive dehalogenase-homologous genes in deep subseafloor sedimentary metagenomes.</title>
        <authorList>
            <person name="Kawai M."/>
            <person name="Futagami T."/>
            <person name="Toyoda A."/>
            <person name="Takaki Y."/>
            <person name="Nishi S."/>
            <person name="Hori S."/>
            <person name="Arai W."/>
            <person name="Tsubouchi T."/>
            <person name="Morono Y."/>
            <person name="Uchiyama I."/>
            <person name="Ito T."/>
            <person name="Fujiyama A."/>
            <person name="Inagaki F."/>
            <person name="Takami H."/>
        </authorList>
    </citation>
    <scope>NUCLEOTIDE SEQUENCE</scope>
    <source>
        <strain evidence="2">Expedition CK06-06</strain>
    </source>
</reference>
<evidence type="ECO:0000259" key="1">
    <source>
        <dbReference type="PROSITE" id="PS51337"/>
    </source>
</evidence>
<accession>X1RXY0</accession>
<comment type="caution">
    <text evidence="2">The sequence shown here is derived from an EMBL/GenBank/DDBJ whole genome shotgun (WGS) entry which is preliminary data.</text>
</comment>
<gene>
    <name evidence="2" type="ORF">S06H3_65816</name>
</gene>
<organism evidence="2">
    <name type="scientific">marine sediment metagenome</name>
    <dbReference type="NCBI Taxonomy" id="412755"/>
    <lineage>
        <taxon>unclassified sequences</taxon>
        <taxon>metagenomes</taxon>
        <taxon>ecological metagenomes</taxon>
    </lineage>
</organism>
<proteinExistence type="predicted"/>
<dbReference type="EMBL" id="BARV01044495">
    <property type="protein sequence ID" value="GAI71776.1"/>
    <property type="molecule type" value="Genomic_DNA"/>
</dbReference>
<feature type="domain" description="B12-binding N-terminal" evidence="1">
    <location>
        <begin position="1"/>
        <end position="70"/>
    </location>
</feature>
<dbReference type="AlphaFoldDB" id="X1RXY0"/>
<sequence>MTDFSSGLSLAVQDGDEKKVVQLVKEALAEGLPAMDILEKGLVPGVRALGQLFKDGEVYLPEILISTRAM</sequence>
<dbReference type="PROSITE" id="PS51337">
    <property type="entry name" value="B12_BINDING_NTER"/>
    <property type="match status" value="1"/>
</dbReference>
<dbReference type="Gene3D" id="1.10.1240.10">
    <property type="entry name" value="Methionine synthase domain"/>
    <property type="match status" value="1"/>
</dbReference>
<feature type="non-terminal residue" evidence="2">
    <location>
        <position position="70"/>
    </location>
</feature>
<evidence type="ECO:0000313" key="2">
    <source>
        <dbReference type="EMBL" id="GAI71776.1"/>
    </source>
</evidence>
<dbReference type="Pfam" id="PF02607">
    <property type="entry name" value="B12-binding_2"/>
    <property type="match status" value="1"/>
</dbReference>
<protein>
    <recommendedName>
        <fullName evidence="1">B12-binding N-terminal domain-containing protein</fullName>
    </recommendedName>
</protein>
<dbReference type="InterPro" id="IPR036594">
    <property type="entry name" value="Meth_synthase_dom"/>
</dbReference>
<dbReference type="SMART" id="SM01018">
    <property type="entry name" value="B12-binding_2"/>
    <property type="match status" value="1"/>
</dbReference>
<dbReference type="SUPFAM" id="SSF47644">
    <property type="entry name" value="Methionine synthase domain"/>
    <property type="match status" value="1"/>
</dbReference>
<name>X1RXY0_9ZZZZ</name>
<dbReference type="InterPro" id="IPR003759">
    <property type="entry name" value="Cbl-bd_cap"/>
</dbReference>